<protein>
    <submittedName>
        <fullName evidence="5">Acetyltransferase</fullName>
    </submittedName>
</protein>
<dbReference type="EMBL" id="NJGV01000008">
    <property type="protein sequence ID" value="OWY34835.1"/>
    <property type="molecule type" value="Genomic_DNA"/>
</dbReference>
<evidence type="ECO:0000256" key="1">
    <source>
        <dbReference type="ARBA" id="ARBA00007274"/>
    </source>
</evidence>
<dbReference type="AlphaFoldDB" id="A0A225SVB9"/>
<dbReference type="Proteomes" id="UP000214747">
    <property type="component" value="Unassembled WGS sequence"/>
</dbReference>
<feature type="site" description="Increases basicity of active site His" evidence="2">
    <location>
        <position position="140"/>
    </location>
</feature>
<accession>A0A225SVB9</accession>
<comment type="similarity">
    <text evidence="1">Belongs to the transferase hexapeptide repeat family.</text>
</comment>
<feature type="active site" description="Proton acceptor" evidence="2">
    <location>
        <position position="139"/>
    </location>
</feature>
<gene>
    <name evidence="5" type="ORF">CEJ45_11125</name>
</gene>
<dbReference type="InterPro" id="IPR050179">
    <property type="entry name" value="Trans_hexapeptide_repeat"/>
</dbReference>
<dbReference type="InterPro" id="IPR041561">
    <property type="entry name" value="PglD_N"/>
</dbReference>
<dbReference type="Pfam" id="PF14602">
    <property type="entry name" value="Hexapep_2"/>
    <property type="match status" value="1"/>
</dbReference>
<comment type="caution">
    <text evidence="5">The sequence shown here is derived from an EMBL/GenBank/DDBJ whole genome shotgun (WGS) entry which is preliminary data.</text>
</comment>
<name>A0A225SVB9_9BURK</name>
<evidence type="ECO:0000313" key="6">
    <source>
        <dbReference type="Proteomes" id="UP000214747"/>
    </source>
</evidence>
<evidence type="ECO:0000313" key="5">
    <source>
        <dbReference type="EMBL" id="OWY34835.1"/>
    </source>
</evidence>
<dbReference type="InterPro" id="IPR020019">
    <property type="entry name" value="AcTrfase_PglD-like"/>
</dbReference>
<dbReference type="GO" id="GO:0016740">
    <property type="term" value="F:transferase activity"/>
    <property type="evidence" value="ECO:0007669"/>
    <property type="project" value="UniProtKB-KW"/>
</dbReference>
<dbReference type="Gene3D" id="3.40.50.20">
    <property type="match status" value="1"/>
</dbReference>
<evidence type="ECO:0000259" key="4">
    <source>
        <dbReference type="Pfam" id="PF17836"/>
    </source>
</evidence>
<reference evidence="5 6" key="1">
    <citation type="journal article" date="2010" name="Int. J. Syst. Evol. Microbiol.">
        <title>Reclassification of Herbaspirillum putei as a later heterotypic synonym of Herbaspirillum huttiense, with the description of H. huttiense subsp. huttiense subsp. nov. and H. huttiense subsp. putei subsp. nov., comb. nov., and description of Herbaspirillum aquaticum sp. nov.</title>
        <authorList>
            <person name="Dobritsa A.P."/>
            <person name="Reddy M.C."/>
            <person name="Samadpour M."/>
        </authorList>
    </citation>
    <scope>NUCLEOTIDE SEQUENCE [LARGE SCALE GENOMIC DNA]</scope>
    <source>
        <strain evidence="5 6">IEH 4430</strain>
    </source>
</reference>
<dbReference type="InterPro" id="IPR011004">
    <property type="entry name" value="Trimer_LpxA-like_sf"/>
</dbReference>
<keyword evidence="6" id="KW-1185">Reference proteome</keyword>
<feature type="binding site" evidence="3">
    <location>
        <position position="73"/>
    </location>
    <ligand>
        <name>substrate</name>
    </ligand>
</feature>
<evidence type="ECO:0000256" key="2">
    <source>
        <dbReference type="PIRSR" id="PIRSR620019-1"/>
    </source>
</evidence>
<dbReference type="Pfam" id="PF17836">
    <property type="entry name" value="PglD_N"/>
    <property type="match status" value="1"/>
</dbReference>
<evidence type="ECO:0000256" key="3">
    <source>
        <dbReference type="PIRSR" id="PIRSR620019-2"/>
    </source>
</evidence>
<dbReference type="RefSeq" id="WP_088755176.1">
    <property type="nucleotide sequence ID" value="NZ_NJGV01000008.1"/>
</dbReference>
<proteinExistence type="inferred from homology"/>
<dbReference type="InterPro" id="IPR001451">
    <property type="entry name" value="Hexapep"/>
</dbReference>
<dbReference type="PANTHER" id="PTHR43300">
    <property type="entry name" value="ACETYLTRANSFERASE"/>
    <property type="match status" value="1"/>
</dbReference>
<feature type="domain" description="PglD N-terminal" evidence="4">
    <location>
        <begin position="4"/>
        <end position="83"/>
    </location>
</feature>
<dbReference type="Gene3D" id="2.160.10.10">
    <property type="entry name" value="Hexapeptide repeat proteins"/>
    <property type="match status" value="1"/>
</dbReference>
<dbReference type="SUPFAM" id="SSF51161">
    <property type="entry name" value="Trimeric LpxA-like enzymes"/>
    <property type="match status" value="1"/>
</dbReference>
<keyword evidence="5" id="KW-0808">Transferase</keyword>
<sequence>MSDQLVIVGAGGLGRILHDWLSRDAALRQRADIVGFLDTRPDPALPPGLDCPLLGNPLDYQIQPGQLFVSAVGAPALRKQLLDPLQAQGAAFLRYVERAIVGARTELGEGVFMMPGVEVGTDSRIDAFAFLDTATLIGHDVVIGSHCMIGAMSFVAGGVHIGDSVTVHPRAVIAKGVHIGAGATIGIGSVVVKDVPPDVTVFGNPARIIST</sequence>
<organism evidence="5 6">
    <name type="scientific">Herbaspirillum aquaticum</name>
    <dbReference type="NCBI Taxonomy" id="568783"/>
    <lineage>
        <taxon>Bacteria</taxon>
        <taxon>Pseudomonadati</taxon>
        <taxon>Pseudomonadota</taxon>
        <taxon>Betaproteobacteria</taxon>
        <taxon>Burkholderiales</taxon>
        <taxon>Oxalobacteraceae</taxon>
        <taxon>Herbaspirillum</taxon>
    </lineage>
</organism>
<dbReference type="CDD" id="cd03360">
    <property type="entry name" value="LbH_AT_putative"/>
    <property type="match status" value="1"/>
</dbReference>
<dbReference type="NCBIfam" id="TIGR03570">
    <property type="entry name" value="NeuD_NnaD"/>
    <property type="match status" value="1"/>
</dbReference>